<dbReference type="GO" id="GO:0006351">
    <property type="term" value="P:DNA-templated transcription"/>
    <property type="evidence" value="ECO:0007669"/>
    <property type="project" value="InterPro"/>
</dbReference>
<evidence type="ECO:0000256" key="2">
    <source>
        <dbReference type="ARBA" id="ARBA00022723"/>
    </source>
</evidence>
<dbReference type="InterPro" id="IPR001138">
    <property type="entry name" value="Zn2Cys6_DnaBD"/>
</dbReference>
<dbReference type="SMART" id="SM00906">
    <property type="entry name" value="Fungal_trans"/>
    <property type="match status" value="1"/>
</dbReference>
<dbReference type="InterPro" id="IPR007219">
    <property type="entry name" value="XnlR_reg_dom"/>
</dbReference>
<dbReference type="PROSITE" id="PS50048">
    <property type="entry name" value="ZN2_CY6_FUNGAL_2"/>
    <property type="match status" value="1"/>
</dbReference>
<dbReference type="InterPro" id="IPR036864">
    <property type="entry name" value="Zn2-C6_fun-type_DNA-bd_sf"/>
</dbReference>
<dbReference type="EMBL" id="MU854483">
    <property type="protein sequence ID" value="KAK4034340.1"/>
    <property type="molecule type" value="Genomic_DNA"/>
</dbReference>
<evidence type="ECO:0000259" key="5">
    <source>
        <dbReference type="PROSITE" id="PS50048"/>
    </source>
</evidence>
<dbReference type="GO" id="GO:0008270">
    <property type="term" value="F:zinc ion binding"/>
    <property type="evidence" value="ECO:0007669"/>
    <property type="project" value="InterPro"/>
</dbReference>
<sequence length="705" mass="79001">MDAVSRRVEKRNRPPLSCEPCRTRKAKCNRGSPCDTCIKRNQPSSCHYAANVRRGDASSKKNNLTDRLRNLETLVSSFAAQDLVVQQRARIDGNSAMTAINNHAVGAMPSEQPSLTPGPGLNDSSQIKIQKGLDPETPRIRQTHDGHVNYVDSSHWLSILEDIREVREHLSPEGGFLQQDMPRSSGVSLEPELPEVGSVLGLDASKSLDEILTSLPPRPICDRLLSHYFNTRFQVLGVIHPLEFQKEYESFWEAPSKAPALWVALLFSVLSMAAILLRLPRAHEPDSESTPRVKVLQQRTAECLVLGRFATANAYALEALILHLQSRFLSEGKSTRAPVNLWFEMGTIIRLAIRMGYHREPSKTPGISPFDAEMRRRVWVNIFQVDALMSFQMGLPSMIPTEYCDAQPPRNLEYSDFWVGMDTLPPSRPLSADTPILYITAKAGVMGMFKKIVAHTQSLASPTYDRTIALDLEAREVYRKVPEILQRRDVGRCFLDTSTRILERCNIELLYLKSIIILHRRFVSYEPATPSFETSRRACAEAALDMLSRQADLAQASQPGGRLHEDRWMLGSLMAHDFLLAAMVLCLDLSVRLRFDNTTDDLASRTYLALQTSRQVWTATSSLSPEAHTAAFALDLMLRKVSEKNAESLTQHTAASAIDMASLVDPGLPYADLMSDYFQFPSTETPDVAAWNRDMGFPSLFLDLE</sequence>
<reference evidence="7" key="1">
    <citation type="journal article" date="2023" name="Mol. Phylogenet. Evol.">
        <title>Genome-scale phylogeny and comparative genomics of the fungal order Sordariales.</title>
        <authorList>
            <person name="Hensen N."/>
            <person name="Bonometti L."/>
            <person name="Westerberg I."/>
            <person name="Brannstrom I.O."/>
            <person name="Guillou S."/>
            <person name="Cros-Aarteil S."/>
            <person name="Calhoun S."/>
            <person name="Haridas S."/>
            <person name="Kuo A."/>
            <person name="Mondo S."/>
            <person name="Pangilinan J."/>
            <person name="Riley R."/>
            <person name="LaButti K."/>
            <person name="Andreopoulos B."/>
            <person name="Lipzen A."/>
            <person name="Chen C."/>
            <person name="Yan M."/>
            <person name="Daum C."/>
            <person name="Ng V."/>
            <person name="Clum A."/>
            <person name="Steindorff A."/>
            <person name="Ohm R.A."/>
            <person name="Martin F."/>
            <person name="Silar P."/>
            <person name="Natvig D.O."/>
            <person name="Lalanne C."/>
            <person name="Gautier V."/>
            <person name="Ament-Velasquez S.L."/>
            <person name="Kruys A."/>
            <person name="Hutchinson M.I."/>
            <person name="Powell A.J."/>
            <person name="Barry K."/>
            <person name="Miller A.N."/>
            <person name="Grigoriev I.V."/>
            <person name="Debuchy R."/>
            <person name="Gladieux P."/>
            <person name="Hiltunen Thoren M."/>
            <person name="Johannesson H."/>
        </authorList>
    </citation>
    <scope>NUCLEOTIDE SEQUENCE [LARGE SCALE GENOMIC DNA]</scope>
    <source>
        <strain evidence="7">CBS 284.82</strain>
    </source>
</reference>
<keyword evidence="4" id="KW-0175">Coiled coil</keyword>
<keyword evidence="2" id="KW-0479">Metal-binding</keyword>
<dbReference type="CDD" id="cd12148">
    <property type="entry name" value="fungal_TF_MHR"/>
    <property type="match status" value="1"/>
</dbReference>
<name>A0AAN6PBE9_9PEZI</name>
<keyword evidence="7" id="KW-1185">Reference proteome</keyword>
<dbReference type="Proteomes" id="UP001303115">
    <property type="component" value="Unassembled WGS sequence"/>
</dbReference>
<accession>A0AAN6PBE9</accession>
<dbReference type="AlphaFoldDB" id="A0AAN6PBE9"/>
<dbReference type="Gene3D" id="4.10.240.10">
    <property type="entry name" value="Zn(2)-C6 fungal-type DNA-binding domain"/>
    <property type="match status" value="1"/>
</dbReference>
<proteinExistence type="predicted"/>
<dbReference type="PANTHER" id="PTHR31001:SF49">
    <property type="entry name" value="ZN(II)2CYS6 TRANSCRIPTION FACTOR (EUROFUNG)"/>
    <property type="match status" value="1"/>
</dbReference>
<evidence type="ECO:0000256" key="1">
    <source>
        <dbReference type="ARBA" id="ARBA00004123"/>
    </source>
</evidence>
<dbReference type="SMART" id="SM00066">
    <property type="entry name" value="GAL4"/>
    <property type="match status" value="1"/>
</dbReference>
<dbReference type="GO" id="GO:0000981">
    <property type="term" value="F:DNA-binding transcription factor activity, RNA polymerase II-specific"/>
    <property type="evidence" value="ECO:0007669"/>
    <property type="project" value="InterPro"/>
</dbReference>
<comment type="subcellular location">
    <subcellularLocation>
        <location evidence="1">Nucleus</location>
    </subcellularLocation>
</comment>
<dbReference type="PROSITE" id="PS00463">
    <property type="entry name" value="ZN2_CY6_FUNGAL_1"/>
    <property type="match status" value="1"/>
</dbReference>
<evidence type="ECO:0000313" key="6">
    <source>
        <dbReference type="EMBL" id="KAK4034340.1"/>
    </source>
</evidence>
<keyword evidence="3" id="KW-0539">Nucleus</keyword>
<dbReference type="InterPro" id="IPR050613">
    <property type="entry name" value="Sec_Metabolite_Reg"/>
</dbReference>
<evidence type="ECO:0000256" key="3">
    <source>
        <dbReference type="ARBA" id="ARBA00023242"/>
    </source>
</evidence>
<comment type="caution">
    <text evidence="6">The sequence shown here is derived from an EMBL/GenBank/DDBJ whole genome shotgun (WGS) entry which is preliminary data.</text>
</comment>
<dbReference type="Pfam" id="PF00172">
    <property type="entry name" value="Zn_clus"/>
    <property type="match status" value="1"/>
</dbReference>
<protein>
    <submittedName>
        <fullName evidence="6">Fungal-specific transcription factor domain-containing protein</fullName>
    </submittedName>
</protein>
<evidence type="ECO:0000256" key="4">
    <source>
        <dbReference type="SAM" id="Coils"/>
    </source>
</evidence>
<dbReference type="GO" id="GO:0005634">
    <property type="term" value="C:nucleus"/>
    <property type="evidence" value="ECO:0007669"/>
    <property type="project" value="UniProtKB-SubCell"/>
</dbReference>
<feature type="coiled-coil region" evidence="4">
    <location>
        <begin position="54"/>
        <end position="81"/>
    </location>
</feature>
<dbReference type="GO" id="GO:0003677">
    <property type="term" value="F:DNA binding"/>
    <property type="evidence" value="ECO:0007669"/>
    <property type="project" value="InterPro"/>
</dbReference>
<dbReference type="SUPFAM" id="SSF57701">
    <property type="entry name" value="Zn2/Cys6 DNA-binding domain"/>
    <property type="match status" value="1"/>
</dbReference>
<dbReference type="CDD" id="cd00067">
    <property type="entry name" value="GAL4"/>
    <property type="match status" value="1"/>
</dbReference>
<dbReference type="PANTHER" id="PTHR31001">
    <property type="entry name" value="UNCHARACTERIZED TRANSCRIPTIONAL REGULATORY PROTEIN"/>
    <property type="match status" value="1"/>
</dbReference>
<gene>
    <name evidence="6" type="ORF">C8A01DRAFT_49235</name>
</gene>
<evidence type="ECO:0000313" key="7">
    <source>
        <dbReference type="Proteomes" id="UP001303115"/>
    </source>
</evidence>
<feature type="domain" description="Zn(2)-C6 fungal-type" evidence="5">
    <location>
        <begin position="17"/>
        <end position="48"/>
    </location>
</feature>
<organism evidence="6 7">
    <name type="scientific">Parachaetomium inaequale</name>
    <dbReference type="NCBI Taxonomy" id="2588326"/>
    <lineage>
        <taxon>Eukaryota</taxon>
        <taxon>Fungi</taxon>
        <taxon>Dikarya</taxon>
        <taxon>Ascomycota</taxon>
        <taxon>Pezizomycotina</taxon>
        <taxon>Sordariomycetes</taxon>
        <taxon>Sordariomycetidae</taxon>
        <taxon>Sordariales</taxon>
        <taxon>Chaetomiaceae</taxon>
        <taxon>Parachaetomium</taxon>
    </lineage>
</organism>
<dbReference type="Pfam" id="PF04082">
    <property type="entry name" value="Fungal_trans"/>
    <property type="match status" value="1"/>
</dbReference>